<feature type="binding site" description="axial binding residue" evidence="13">
    <location>
        <position position="469"/>
    </location>
    <ligand>
        <name>heme</name>
        <dbReference type="ChEBI" id="CHEBI:30413"/>
    </ligand>
    <ligandPart>
        <name>Fe</name>
        <dbReference type="ChEBI" id="CHEBI:18248"/>
    </ligandPart>
</feature>
<feature type="transmembrane region" description="Helical" evidence="14">
    <location>
        <begin position="20"/>
        <end position="39"/>
    </location>
</feature>
<dbReference type="EMBL" id="KZ805345">
    <property type="protein sequence ID" value="PVI02273.1"/>
    <property type="molecule type" value="Genomic_DNA"/>
</dbReference>
<comment type="cofactor">
    <cofactor evidence="1 13">
        <name>heme</name>
        <dbReference type="ChEBI" id="CHEBI:30413"/>
    </cofactor>
</comment>
<dbReference type="InterPro" id="IPR001128">
    <property type="entry name" value="Cyt_P450"/>
</dbReference>
<dbReference type="GO" id="GO:0016020">
    <property type="term" value="C:membrane"/>
    <property type="evidence" value="ECO:0007669"/>
    <property type="project" value="UniProtKB-SubCell"/>
</dbReference>
<evidence type="ECO:0000256" key="5">
    <source>
        <dbReference type="ARBA" id="ARBA00022617"/>
    </source>
</evidence>
<evidence type="ECO:0000256" key="13">
    <source>
        <dbReference type="PIRSR" id="PIRSR602403-1"/>
    </source>
</evidence>
<accession>A0A2V1DVA6</accession>
<keyword evidence="16" id="KW-1185">Reference proteome</keyword>
<dbReference type="GO" id="GO:0016705">
    <property type="term" value="F:oxidoreductase activity, acting on paired donors, with incorporation or reduction of molecular oxygen"/>
    <property type="evidence" value="ECO:0007669"/>
    <property type="project" value="InterPro"/>
</dbReference>
<keyword evidence="5 13" id="KW-0349">Heme</keyword>
<keyword evidence="7 13" id="KW-0479">Metal-binding</keyword>
<evidence type="ECO:0000256" key="6">
    <source>
        <dbReference type="ARBA" id="ARBA00022692"/>
    </source>
</evidence>
<dbReference type="CDD" id="cd11041">
    <property type="entry name" value="CYP503A1-like"/>
    <property type="match status" value="1"/>
</dbReference>
<dbReference type="GO" id="GO:0004497">
    <property type="term" value="F:monooxygenase activity"/>
    <property type="evidence" value="ECO:0007669"/>
    <property type="project" value="UniProtKB-KW"/>
</dbReference>
<evidence type="ECO:0000256" key="3">
    <source>
        <dbReference type="ARBA" id="ARBA00004685"/>
    </source>
</evidence>
<keyword evidence="9" id="KW-0560">Oxidoreductase</keyword>
<dbReference type="GO" id="GO:0005506">
    <property type="term" value="F:iron ion binding"/>
    <property type="evidence" value="ECO:0007669"/>
    <property type="project" value="InterPro"/>
</dbReference>
<evidence type="ECO:0000256" key="4">
    <source>
        <dbReference type="ARBA" id="ARBA00010617"/>
    </source>
</evidence>
<reference evidence="15 16" key="1">
    <citation type="journal article" date="2018" name="Sci. Rep.">
        <title>Comparative genomics provides insights into the lifestyle and reveals functional heterogeneity of dark septate endophytic fungi.</title>
        <authorList>
            <person name="Knapp D.G."/>
            <person name="Nemeth J.B."/>
            <person name="Barry K."/>
            <person name="Hainaut M."/>
            <person name="Henrissat B."/>
            <person name="Johnson J."/>
            <person name="Kuo A."/>
            <person name="Lim J.H.P."/>
            <person name="Lipzen A."/>
            <person name="Nolan M."/>
            <person name="Ohm R.A."/>
            <person name="Tamas L."/>
            <person name="Grigoriev I.V."/>
            <person name="Spatafora J.W."/>
            <person name="Nagy L.G."/>
            <person name="Kovacs G.M."/>
        </authorList>
    </citation>
    <scope>NUCLEOTIDE SEQUENCE [LARGE SCALE GENOMIC DNA]</scope>
    <source>
        <strain evidence="15 16">DSE2036</strain>
    </source>
</reference>
<comment type="similarity">
    <text evidence="4">Belongs to the cytochrome P450 family.</text>
</comment>
<protein>
    <submittedName>
        <fullName evidence="15">Putative cytochrome P450</fullName>
    </submittedName>
</protein>
<dbReference type="PANTHER" id="PTHR46206">
    <property type="entry name" value="CYTOCHROME P450"/>
    <property type="match status" value="1"/>
</dbReference>
<dbReference type="STRING" id="97972.A0A2V1DVA6"/>
<evidence type="ECO:0000313" key="16">
    <source>
        <dbReference type="Proteomes" id="UP000244855"/>
    </source>
</evidence>
<keyword evidence="6 14" id="KW-0812">Transmembrane</keyword>
<evidence type="ECO:0000256" key="10">
    <source>
        <dbReference type="ARBA" id="ARBA00023004"/>
    </source>
</evidence>
<evidence type="ECO:0000256" key="11">
    <source>
        <dbReference type="ARBA" id="ARBA00023033"/>
    </source>
</evidence>
<dbReference type="OrthoDB" id="1844152at2759"/>
<comment type="subcellular location">
    <subcellularLocation>
        <location evidence="2">Membrane</location>
    </subcellularLocation>
</comment>
<dbReference type="Proteomes" id="UP000244855">
    <property type="component" value="Unassembled WGS sequence"/>
</dbReference>
<evidence type="ECO:0000256" key="8">
    <source>
        <dbReference type="ARBA" id="ARBA00022989"/>
    </source>
</evidence>
<gene>
    <name evidence="15" type="ORF">DM02DRAFT_702469</name>
</gene>
<evidence type="ECO:0000313" key="15">
    <source>
        <dbReference type="EMBL" id="PVI02273.1"/>
    </source>
</evidence>
<keyword evidence="12 14" id="KW-0472">Membrane</keyword>
<evidence type="ECO:0000256" key="1">
    <source>
        <dbReference type="ARBA" id="ARBA00001971"/>
    </source>
</evidence>
<sequence length="527" mass="60292">MSLNFLVDVGTLVSKLRENWVPSVLSIVLCIILVAIALGDGTPNYPQFPSVGQGFLKPWLTWTTADRWRLHEIEPIAYDQYSKRGTPWYVTFWGLKFLIMPAKYLRDLRVVERHSLNLAMALSDALNMEASVGDVPTANTMEIDVVSKYLNAQLADTVPLLNEEADFVFGKEIGRLDNWTEFDAMDLSSKLVHYISNRILVGPELCRSSDYRAATESLNMSHIIYGAIWNFLPLGPFRKPFYKVFCIPYRMQIRRAMKRFLIQNIEYRMSQRDNPTYKKQLDTIQLMVDMPPANPKEDDAFRHSIRILHLHFASTGSTIALVHHTLWQLLQEPSHITEIRSEIGTVLGKYGSWESPHTLNHMHLLDSFLRELLRFRTPSALVCLRLARQPVTLHDGFLLKPGTRIAFPAQSIQFDPENYQDARTFLPFRFAGPGPCSCDTQGHTHDTGRLKADAPDEKYLPFGYGKQSCPGRFFALKVVKLIVGRLIWEYDLKWAGQPPRSPTNGTMEGFFMPSKNVRIALRSRQIS</sequence>
<evidence type="ECO:0000256" key="2">
    <source>
        <dbReference type="ARBA" id="ARBA00004370"/>
    </source>
</evidence>
<dbReference type="PRINTS" id="PR00465">
    <property type="entry name" value="EP450IV"/>
</dbReference>
<proteinExistence type="inferred from homology"/>
<dbReference type="InterPro" id="IPR002403">
    <property type="entry name" value="Cyt_P450_E_grp-IV"/>
</dbReference>
<dbReference type="Pfam" id="PF00067">
    <property type="entry name" value="p450"/>
    <property type="match status" value="1"/>
</dbReference>
<name>A0A2V1DVA6_9PLEO</name>
<evidence type="ECO:0000256" key="12">
    <source>
        <dbReference type="ARBA" id="ARBA00023136"/>
    </source>
</evidence>
<dbReference type="SUPFAM" id="SSF48264">
    <property type="entry name" value="Cytochrome P450"/>
    <property type="match status" value="1"/>
</dbReference>
<evidence type="ECO:0000256" key="9">
    <source>
        <dbReference type="ARBA" id="ARBA00023002"/>
    </source>
</evidence>
<comment type="pathway">
    <text evidence="3">Mycotoxin biosynthesis.</text>
</comment>
<dbReference type="Gene3D" id="1.10.630.10">
    <property type="entry name" value="Cytochrome P450"/>
    <property type="match status" value="1"/>
</dbReference>
<keyword evidence="8 14" id="KW-1133">Transmembrane helix</keyword>
<keyword evidence="11" id="KW-0503">Monooxygenase</keyword>
<dbReference type="InterPro" id="IPR036396">
    <property type="entry name" value="Cyt_P450_sf"/>
</dbReference>
<dbReference type="GO" id="GO:0020037">
    <property type="term" value="F:heme binding"/>
    <property type="evidence" value="ECO:0007669"/>
    <property type="project" value="InterPro"/>
</dbReference>
<organism evidence="15 16">
    <name type="scientific">Periconia macrospinosa</name>
    <dbReference type="NCBI Taxonomy" id="97972"/>
    <lineage>
        <taxon>Eukaryota</taxon>
        <taxon>Fungi</taxon>
        <taxon>Dikarya</taxon>
        <taxon>Ascomycota</taxon>
        <taxon>Pezizomycotina</taxon>
        <taxon>Dothideomycetes</taxon>
        <taxon>Pleosporomycetidae</taxon>
        <taxon>Pleosporales</taxon>
        <taxon>Massarineae</taxon>
        <taxon>Periconiaceae</taxon>
        <taxon>Periconia</taxon>
    </lineage>
</organism>
<evidence type="ECO:0000256" key="14">
    <source>
        <dbReference type="SAM" id="Phobius"/>
    </source>
</evidence>
<dbReference type="AlphaFoldDB" id="A0A2V1DVA6"/>
<evidence type="ECO:0000256" key="7">
    <source>
        <dbReference type="ARBA" id="ARBA00022723"/>
    </source>
</evidence>
<dbReference type="PANTHER" id="PTHR46206:SF5">
    <property type="entry name" value="P450, PUTATIVE (EUROFUNG)-RELATED"/>
    <property type="match status" value="1"/>
</dbReference>
<keyword evidence="10 13" id="KW-0408">Iron</keyword>